<dbReference type="PANTHER" id="PTHR43384:SF6">
    <property type="entry name" value="SEPTUM SITE-DETERMINING PROTEIN MIND HOMOLOG, CHLOROPLASTIC"/>
    <property type="match status" value="1"/>
</dbReference>
<name>A0ABS2SIU5_9MICO</name>
<dbReference type="Gene3D" id="3.40.50.2300">
    <property type="match status" value="1"/>
</dbReference>
<dbReference type="InterPro" id="IPR011006">
    <property type="entry name" value="CheY-like_superfamily"/>
</dbReference>
<keyword evidence="1" id="KW-0547">Nucleotide-binding</keyword>
<proteinExistence type="predicted"/>
<dbReference type="PANTHER" id="PTHR43384">
    <property type="entry name" value="SEPTUM SITE-DETERMINING PROTEIN MIND HOMOLOG, CHLOROPLASTIC-RELATED"/>
    <property type="match status" value="1"/>
</dbReference>
<dbReference type="InterPro" id="IPR001789">
    <property type="entry name" value="Sig_transdc_resp-reg_receiver"/>
</dbReference>
<reference evidence="6 7" key="1">
    <citation type="submission" date="2021-01" db="EMBL/GenBank/DDBJ databases">
        <title>Sequencing the genomes of 1000 actinobacteria strains.</title>
        <authorList>
            <person name="Klenk H.-P."/>
        </authorList>
    </citation>
    <scope>NUCLEOTIDE SEQUENCE [LARGE SCALE GENOMIC DNA]</scope>
    <source>
        <strain evidence="6 7">DSM 13657</strain>
    </source>
</reference>
<evidence type="ECO:0000313" key="7">
    <source>
        <dbReference type="Proteomes" id="UP000809290"/>
    </source>
</evidence>
<feature type="modified residue" description="4-aspartylphosphate" evidence="3">
    <location>
        <position position="55"/>
    </location>
</feature>
<dbReference type="RefSeq" id="WP_204514997.1">
    <property type="nucleotide sequence ID" value="NZ_JAFBCP010000001.1"/>
</dbReference>
<evidence type="ECO:0000256" key="4">
    <source>
        <dbReference type="SAM" id="Phobius"/>
    </source>
</evidence>
<dbReference type="SUPFAM" id="SSF52540">
    <property type="entry name" value="P-loop containing nucleoside triphosphate hydrolases"/>
    <property type="match status" value="1"/>
</dbReference>
<feature type="transmembrane region" description="Helical" evidence="4">
    <location>
        <begin position="416"/>
        <end position="443"/>
    </location>
</feature>
<keyword evidence="4" id="KW-0812">Transmembrane</keyword>
<dbReference type="Pfam" id="PF13614">
    <property type="entry name" value="AAA_31"/>
    <property type="match status" value="1"/>
</dbReference>
<feature type="domain" description="Response regulatory" evidence="5">
    <location>
        <begin position="3"/>
        <end position="120"/>
    </location>
</feature>
<gene>
    <name evidence="6" type="ORF">JOE56_000871</name>
</gene>
<evidence type="ECO:0000256" key="3">
    <source>
        <dbReference type="PROSITE-ProRule" id="PRU00169"/>
    </source>
</evidence>
<evidence type="ECO:0000313" key="6">
    <source>
        <dbReference type="EMBL" id="MBM7816177.1"/>
    </source>
</evidence>
<keyword evidence="4" id="KW-0472">Membrane</keyword>
<evidence type="ECO:0000259" key="5">
    <source>
        <dbReference type="PROSITE" id="PS50110"/>
    </source>
</evidence>
<evidence type="ECO:0000256" key="2">
    <source>
        <dbReference type="ARBA" id="ARBA00022840"/>
    </source>
</evidence>
<dbReference type="Proteomes" id="UP000809290">
    <property type="component" value="Unassembled WGS sequence"/>
</dbReference>
<organism evidence="6 7">
    <name type="scientific">Brevibacterium paucivorans</name>
    <dbReference type="NCBI Taxonomy" id="170994"/>
    <lineage>
        <taxon>Bacteria</taxon>
        <taxon>Bacillati</taxon>
        <taxon>Actinomycetota</taxon>
        <taxon>Actinomycetes</taxon>
        <taxon>Micrococcales</taxon>
        <taxon>Brevibacteriaceae</taxon>
        <taxon>Brevibacterium</taxon>
    </lineage>
</organism>
<protein>
    <submittedName>
        <fullName evidence="6">Pilus assembly protein CpaE</fullName>
    </submittedName>
</protein>
<accession>A0ABS2SIU5</accession>
<keyword evidence="4" id="KW-1133">Transmembrane helix</keyword>
<dbReference type="InterPro" id="IPR027417">
    <property type="entry name" value="P-loop_NTPase"/>
</dbReference>
<dbReference type="InterPro" id="IPR025669">
    <property type="entry name" value="AAA_dom"/>
</dbReference>
<keyword evidence="2" id="KW-0067">ATP-binding</keyword>
<sequence>MGVAILISAADNRAAEIRASLSDAGVETYRQYTSTSALLAALPTVQSEIDLVVIDQDLEPMNAWDLTREITSRFPALATTVVINSPTPDDYARAMDSNARSVISYPLQFEDVNQKVHSALQWTKTVRSAVQERQNDSGSSSLKGRMVTLSGSKGGTGVTTLATHLAIQAKAASPEKSVVLVDLDSQKPDVSIVLNVPQYRTISDLLGVIDELTSRQLEDVLYTAPQGYSVLFGPLNGEESELVSETAAKRILGMLRSRFDLVIVDTGSTMSESNSVAIEMADDAYIVATSDVLSLRGAKRMSQLWKRLGIRPTENSRVILNKVDKKQDLQPEASRKIVGLPVVDQYVPESIRTIELAMNRRDPSLVLGAWSSRIARLGVEMGIVEQQLLTVPDKPKKTRASRRSRKSEKGSSAIEFVGVSILIGMIALIGFQTILVGMTWIFATGAANEGARAAAVGKSATAAATSHTPGAWRSGMSVDEGMDTVHVKMDAPTITKFSKDFAFSINTSAGIVREE</sequence>
<dbReference type="EMBL" id="JAFBCP010000001">
    <property type="protein sequence ID" value="MBM7816177.1"/>
    <property type="molecule type" value="Genomic_DNA"/>
</dbReference>
<dbReference type="SUPFAM" id="SSF52172">
    <property type="entry name" value="CheY-like"/>
    <property type="match status" value="1"/>
</dbReference>
<evidence type="ECO:0000256" key="1">
    <source>
        <dbReference type="ARBA" id="ARBA00022741"/>
    </source>
</evidence>
<dbReference type="Gene3D" id="3.40.50.300">
    <property type="entry name" value="P-loop containing nucleotide triphosphate hydrolases"/>
    <property type="match status" value="1"/>
</dbReference>
<keyword evidence="7" id="KW-1185">Reference proteome</keyword>
<comment type="caution">
    <text evidence="6">The sequence shown here is derived from an EMBL/GenBank/DDBJ whole genome shotgun (WGS) entry which is preliminary data.</text>
</comment>
<keyword evidence="3" id="KW-0597">Phosphoprotein</keyword>
<dbReference type="PROSITE" id="PS50110">
    <property type="entry name" value="RESPONSE_REGULATORY"/>
    <property type="match status" value="1"/>
</dbReference>
<dbReference type="InterPro" id="IPR050625">
    <property type="entry name" value="ParA/MinD_ATPase"/>
</dbReference>